<accession>A0AAZ1XP09</accession>
<dbReference type="Pfam" id="PF13927">
    <property type="entry name" value="Ig_3"/>
    <property type="match status" value="5"/>
</dbReference>
<dbReference type="InterPro" id="IPR003599">
    <property type="entry name" value="Ig_sub"/>
</dbReference>
<dbReference type="PROSITE" id="PS50835">
    <property type="entry name" value="IG_LIKE"/>
    <property type="match status" value="5"/>
</dbReference>
<feature type="domain" description="Ig-like" evidence="1">
    <location>
        <begin position="4"/>
        <end position="89"/>
    </location>
</feature>
<dbReference type="AlphaFoldDB" id="A0AAZ1XP09"/>
<dbReference type="SUPFAM" id="SSF48726">
    <property type="entry name" value="Immunoglobulin"/>
    <property type="match status" value="5"/>
</dbReference>
<dbReference type="Proteomes" id="UP000472276">
    <property type="component" value="Unassembled WGS sequence"/>
</dbReference>
<reference evidence="2" key="3">
    <citation type="submission" date="2025-09" db="UniProtKB">
        <authorList>
            <consortium name="Ensembl"/>
        </authorList>
    </citation>
    <scope>IDENTIFICATION</scope>
</reference>
<dbReference type="SMART" id="SM00409">
    <property type="entry name" value="IG"/>
    <property type="match status" value="5"/>
</dbReference>
<reference evidence="2" key="2">
    <citation type="submission" date="2025-08" db="UniProtKB">
        <authorList>
            <consortium name="Ensembl"/>
        </authorList>
    </citation>
    <scope>IDENTIFICATION</scope>
</reference>
<dbReference type="SMART" id="SM00408">
    <property type="entry name" value="IGc2"/>
    <property type="match status" value="5"/>
</dbReference>
<proteinExistence type="predicted"/>
<feature type="domain" description="Ig-like" evidence="1">
    <location>
        <begin position="284"/>
        <end position="371"/>
    </location>
</feature>
<dbReference type="InterPro" id="IPR036179">
    <property type="entry name" value="Ig-like_dom_sf"/>
</dbReference>
<feature type="domain" description="Ig-like" evidence="1">
    <location>
        <begin position="96"/>
        <end position="183"/>
    </location>
</feature>
<evidence type="ECO:0000313" key="2">
    <source>
        <dbReference type="Ensembl" id="ENSOABP00000069991.1"/>
    </source>
</evidence>
<dbReference type="PRINTS" id="PR01832">
    <property type="entry name" value="VEGFRECEPTOR"/>
</dbReference>
<dbReference type="InterPro" id="IPR007110">
    <property type="entry name" value="Ig-like_dom"/>
</dbReference>
<dbReference type="Gene3D" id="2.60.40.10">
    <property type="entry name" value="Immunoglobulins"/>
    <property type="match status" value="5"/>
</dbReference>
<organism evidence="2 3">
    <name type="scientific">Oreochromis aureus</name>
    <name type="common">Israeli tilapia</name>
    <name type="synonym">Chromis aureus</name>
    <dbReference type="NCBI Taxonomy" id="47969"/>
    <lineage>
        <taxon>Eukaryota</taxon>
        <taxon>Metazoa</taxon>
        <taxon>Chordata</taxon>
        <taxon>Craniata</taxon>
        <taxon>Vertebrata</taxon>
        <taxon>Euteleostomi</taxon>
        <taxon>Actinopterygii</taxon>
        <taxon>Neopterygii</taxon>
        <taxon>Teleostei</taxon>
        <taxon>Neoteleostei</taxon>
        <taxon>Acanthomorphata</taxon>
        <taxon>Ovalentaria</taxon>
        <taxon>Cichlomorphae</taxon>
        <taxon>Cichliformes</taxon>
        <taxon>Cichlidae</taxon>
        <taxon>African cichlids</taxon>
        <taxon>Pseudocrenilabrinae</taxon>
        <taxon>Oreochromini</taxon>
        <taxon>Oreochromis</taxon>
    </lineage>
</organism>
<reference evidence="3" key="1">
    <citation type="submission" date="2020-03" db="EMBL/GenBank/DDBJ databases">
        <title>Evolution of repeat sequences and sex chromosomes of tilapia species revealed by chromosome-level genomes.</title>
        <authorList>
            <person name="Xu L."/>
            <person name="Tao W."/>
            <person name="Wang D."/>
            <person name="Zhou Q."/>
        </authorList>
    </citation>
    <scope>NUCLEOTIDE SEQUENCE [LARGE SCALE GENOMIC DNA]</scope>
    <source>
        <strain evidence="3">Israel</strain>
    </source>
</reference>
<dbReference type="InterPro" id="IPR003598">
    <property type="entry name" value="Ig_sub2"/>
</dbReference>
<evidence type="ECO:0000259" key="1">
    <source>
        <dbReference type="PROSITE" id="PS50835"/>
    </source>
</evidence>
<keyword evidence="3" id="KW-1185">Reference proteome</keyword>
<dbReference type="PANTHER" id="PTHR46013:SF7">
    <property type="entry name" value="IG-LIKE DOMAIN-CONTAINING PROTEIN"/>
    <property type="match status" value="1"/>
</dbReference>
<gene>
    <name evidence="2" type="primary">LAMP2</name>
</gene>
<feature type="domain" description="Ig-like" evidence="1">
    <location>
        <begin position="190"/>
        <end position="279"/>
    </location>
</feature>
<name>A0AAZ1XP09_OREAU</name>
<dbReference type="InterPro" id="IPR013783">
    <property type="entry name" value="Ig-like_fold"/>
</dbReference>
<dbReference type="CDD" id="cd00096">
    <property type="entry name" value="Ig"/>
    <property type="match status" value="3"/>
</dbReference>
<feature type="domain" description="Ig-like" evidence="1">
    <location>
        <begin position="378"/>
        <end position="463"/>
    </location>
</feature>
<protein>
    <recommendedName>
        <fullName evidence="1">Ig-like domain-containing protein</fullName>
    </recommendedName>
</protein>
<dbReference type="Ensembl" id="ENSOABT00000067495.1">
    <property type="protein sequence ID" value="ENSOABP00000069991.1"/>
    <property type="gene ID" value="ENSOABG00000026877.1"/>
</dbReference>
<dbReference type="PANTHER" id="PTHR46013">
    <property type="entry name" value="VASCULAR CELL ADHESION MOLECULE 1"/>
    <property type="match status" value="1"/>
</dbReference>
<sequence length="467" mass="50230">SRKPLIIGNTTVKEGDVLNLTCSVESFPPALIVWKKLSTNPNLHSGTYLYNDTGSATLTIPNVTAQHSGQYICTAKHLNTTVTSYVSVTVTYLRQPLIIGNTTVKEGDVLNLTCSVDSIPPALIVWKKPSSNTNLHIGTDTDLHNDTGSAALVIQNVTAEHSGRYICAAKHLDATLTSYVSVTVTYLRQPLIIGNTTVKEGDVLNLTCSVDSIPPALIVWKKPSSNTNLHIVTDTDLHNDTGSAALVIQNVTAEHSGRYICAAKHLDATLTLYVDVTVTYKRRPLIAGNTTLNEGNVLNLTCSVDSIPPALIVWKKPSSNTNLHIVTDTDLHNDTGSAALVIQNVTAEHSGRYICAAKHLDATLTSYVSVTVTYSRKPLIIGNTTVKEGDVLNLTCSVESFPPALIVWKKLSTNPNLHSGTYLYNDTGSATLTIPNVTAQHSGQYICTAKHLNTTVTSYVSVTVTCK</sequence>
<evidence type="ECO:0000313" key="3">
    <source>
        <dbReference type="Proteomes" id="UP000472276"/>
    </source>
</evidence>